<dbReference type="GO" id="GO:0000981">
    <property type="term" value="F:DNA-binding transcription factor activity, RNA polymerase II-specific"/>
    <property type="evidence" value="ECO:0007669"/>
    <property type="project" value="TreeGrafter"/>
</dbReference>
<dbReference type="EMBL" id="VCAZ01000007">
    <property type="protein sequence ID" value="TVK90435.1"/>
    <property type="molecule type" value="Genomic_DNA"/>
</dbReference>
<feature type="compositionally biased region" description="Polar residues" evidence="17">
    <location>
        <begin position="254"/>
        <end position="263"/>
    </location>
</feature>
<dbReference type="InterPro" id="IPR013087">
    <property type="entry name" value="Znf_C2H2_type"/>
</dbReference>
<evidence type="ECO:0000256" key="8">
    <source>
        <dbReference type="ARBA" id="ARBA00023159"/>
    </source>
</evidence>
<evidence type="ECO:0000256" key="13">
    <source>
        <dbReference type="ARBA" id="ARBA00065038"/>
    </source>
</evidence>
<evidence type="ECO:0000256" key="4">
    <source>
        <dbReference type="ARBA" id="ARBA00022771"/>
    </source>
</evidence>
<dbReference type="AlphaFoldDB" id="A0A556VXS6"/>
<dbReference type="GO" id="GO:0001649">
    <property type="term" value="P:osteoblast differentiation"/>
    <property type="evidence" value="ECO:0007669"/>
    <property type="project" value="UniProtKB-ARBA"/>
</dbReference>
<gene>
    <name evidence="19" type="ORF">Baya_2516</name>
</gene>
<keyword evidence="9" id="KW-0804">Transcription</keyword>
<sequence>MLVQLLQGERFAKSWPANVAWIVRGGFGQADWSPWALACGTVFREGPPQKPTVRGPHPSCPLSEETRYGSSPLAMLTATCNKFGSTSPIRDTATPGKLGGAASVKKVYTMTSDLQATKNGRNSEGLVDSYSSSFSTSGGLLTPTGSPPPPTGAYTSDYNPFSNFQTSSVSQDPSLLVTKAHATADCLTSVYTSLDMTHPYGSWYKAGIHPGITAAPANATSSWWDVHPSSNWLSSSQSQSDGLQAPLQPVAPQASLSPPMSSYNSEFTSLNPAPYPSVGLSSSSHLLQSSQHMLPQDMYKPKPVASGGLIESPMGLKPTRGSGAYTGGSATSRSSCDCPNCQELERLGASAASLRKKPVHSCHIPGCGKVYGKASHLKAHLRWHTGERPFVCNWLFCGKRFTRSDELERHVRTHTREKKFTCLLCNKRFTRSDHLSKHQKTHSEASMQGKAGGGESETEPRGPEKSVDPTDGAPAGLGNGMQENTSNGEEKNTTGSTVENSGGLLEI</sequence>
<dbReference type="Proteomes" id="UP000319801">
    <property type="component" value="Unassembled WGS sequence"/>
</dbReference>
<evidence type="ECO:0000256" key="6">
    <source>
        <dbReference type="ARBA" id="ARBA00023015"/>
    </source>
</evidence>
<keyword evidence="7" id="KW-0238">DNA-binding</keyword>
<dbReference type="GO" id="GO:0000978">
    <property type="term" value="F:RNA polymerase II cis-regulatory region sequence-specific DNA binding"/>
    <property type="evidence" value="ECO:0007669"/>
    <property type="project" value="TreeGrafter"/>
</dbReference>
<feature type="compositionally biased region" description="Basic and acidic residues" evidence="17">
    <location>
        <begin position="458"/>
        <end position="468"/>
    </location>
</feature>
<feature type="region of interest" description="Disordered" evidence="17">
    <location>
        <begin position="434"/>
        <end position="507"/>
    </location>
</feature>
<dbReference type="Gene3D" id="3.30.160.60">
    <property type="entry name" value="Classic Zinc Finger"/>
    <property type="match status" value="3"/>
</dbReference>
<dbReference type="OrthoDB" id="6365676at2759"/>
<evidence type="ECO:0000256" key="17">
    <source>
        <dbReference type="SAM" id="MobiDB-lite"/>
    </source>
</evidence>
<keyword evidence="20" id="KW-1185">Reference proteome</keyword>
<proteinExistence type="inferred from homology"/>
<comment type="caution">
    <text evidence="19">The sequence shown here is derived from an EMBL/GenBank/DDBJ whole genome shotgun (WGS) entry which is preliminary data.</text>
</comment>
<dbReference type="GO" id="GO:0005634">
    <property type="term" value="C:nucleus"/>
    <property type="evidence" value="ECO:0007669"/>
    <property type="project" value="UniProtKB-SubCell"/>
</dbReference>
<dbReference type="FunFam" id="3.30.160.60:FF:000077">
    <property type="entry name" value="Sp8 transcription factor"/>
    <property type="match status" value="1"/>
</dbReference>
<dbReference type="PANTHER" id="PTHR23235">
    <property type="entry name" value="KRUEPPEL-LIKE TRANSCRIPTION FACTOR"/>
    <property type="match status" value="1"/>
</dbReference>
<organism evidence="19 20">
    <name type="scientific">Bagarius yarrelli</name>
    <name type="common">Goonch</name>
    <name type="synonym">Bagrus yarrelli</name>
    <dbReference type="NCBI Taxonomy" id="175774"/>
    <lineage>
        <taxon>Eukaryota</taxon>
        <taxon>Metazoa</taxon>
        <taxon>Chordata</taxon>
        <taxon>Craniata</taxon>
        <taxon>Vertebrata</taxon>
        <taxon>Euteleostomi</taxon>
        <taxon>Actinopterygii</taxon>
        <taxon>Neopterygii</taxon>
        <taxon>Teleostei</taxon>
        <taxon>Ostariophysi</taxon>
        <taxon>Siluriformes</taxon>
        <taxon>Sisoridae</taxon>
        <taxon>Sisorinae</taxon>
        <taxon>Bagarius</taxon>
    </lineage>
</organism>
<feature type="compositionally biased region" description="Polar residues" evidence="17">
    <location>
        <begin position="481"/>
        <end position="500"/>
    </location>
</feature>
<name>A0A556VXS6_BAGYA</name>
<feature type="region of interest" description="Disordered" evidence="17">
    <location>
        <begin position="47"/>
        <end position="66"/>
    </location>
</feature>
<evidence type="ECO:0000256" key="5">
    <source>
        <dbReference type="ARBA" id="ARBA00022833"/>
    </source>
</evidence>
<dbReference type="PANTHER" id="PTHR23235:SF19">
    <property type="entry name" value="TRANSCRIPTION FACTOR SP7"/>
    <property type="match status" value="1"/>
</dbReference>
<feature type="domain" description="C2H2-type" evidence="18">
    <location>
        <begin position="420"/>
        <end position="447"/>
    </location>
</feature>
<dbReference type="FunFam" id="3.30.160.60:FF:000014">
    <property type="entry name" value="Transcription factor Sp3"/>
    <property type="match status" value="1"/>
</dbReference>
<keyword evidence="2" id="KW-0479">Metal-binding</keyword>
<dbReference type="SMART" id="SM00355">
    <property type="entry name" value="ZnF_C2H2"/>
    <property type="match status" value="3"/>
</dbReference>
<dbReference type="GO" id="GO:0008270">
    <property type="term" value="F:zinc ion binding"/>
    <property type="evidence" value="ECO:0007669"/>
    <property type="project" value="UniProtKB-KW"/>
</dbReference>
<dbReference type="PROSITE" id="PS50157">
    <property type="entry name" value="ZINC_FINGER_C2H2_2"/>
    <property type="match status" value="3"/>
</dbReference>
<dbReference type="GO" id="GO:0005737">
    <property type="term" value="C:cytoplasm"/>
    <property type="evidence" value="ECO:0007669"/>
    <property type="project" value="UniProtKB-ARBA"/>
</dbReference>
<comment type="subunit">
    <text evidence="13">Interacts with RIOX1; the interaction is direct and inhibits transcription activator activity.</text>
</comment>
<evidence type="ECO:0000313" key="19">
    <source>
        <dbReference type="EMBL" id="TVK90435.1"/>
    </source>
</evidence>
<keyword evidence="3" id="KW-0677">Repeat</keyword>
<keyword evidence="4 16" id="KW-0863">Zinc-finger</keyword>
<keyword evidence="8" id="KW-0010">Activator</keyword>
<dbReference type="SUPFAM" id="SSF57667">
    <property type="entry name" value="beta-beta-alpha zinc fingers"/>
    <property type="match status" value="2"/>
</dbReference>
<dbReference type="InterPro" id="IPR036236">
    <property type="entry name" value="Znf_C2H2_sf"/>
</dbReference>
<protein>
    <recommendedName>
        <fullName evidence="14">Transcription factor Sp7</fullName>
    </recommendedName>
    <alternativeName>
        <fullName evidence="15">Zinc finger protein osterix</fullName>
    </alternativeName>
</protein>
<evidence type="ECO:0000256" key="3">
    <source>
        <dbReference type="ARBA" id="ARBA00022737"/>
    </source>
</evidence>
<evidence type="ECO:0000256" key="2">
    <source>
        <dbReference type="ARBA" id="ARBA00022723"/>
    </source>
</evidence>
<comment type="similarity">
    <text evidence="11">Belongs to the Sp1 C2H2-type zinc-finger protein family.</text>
</comment>
<dbReference type="Pfam" id="PF00096">
    <property type="entry name" value="zf-C2H2"/>
    <property type="match status" value="3"/>
</dbReference>
<feature type="domain" description="C2H2-type" evidence="18">
    <location>
        <begin position="360"/>
        <end position="389"/>
    </location>
</feature>
<evidence type="ECO:0000256" key="9">
    <source>
        <dbReference type="ARBA" id="ARBA00023163"/>
    </source>
</evidence>
<evidence type="ECO:0000256" key="10">
    <source>
        <dbReference type="ARBA" id="ARBA00023242"/>
    </source>
</evidence>
<dbReference type="GO" id="GO:0045944">
    <property type="term" value="P:positive regulation of transcription by RNA polymerase II"/>
    <property type="evidence" value="ECO:0007669"/>
    <property type="project" value="UniProtKB-ARBA"/>
</dbReference>
<keyword evidence="6" id="KW-0805">Transcription regulation</keyword>
<feature type="domain" description="C2H2-type" evidence="18">
    <location>
        <begin position="390"/>
        <end position="419"/>
    </location>
</feature>
<feature type="region of interest" description="Disordered" evidence="17">
    <location>
        <begin position="234"/>
        <end position="263"/>
    </location>
</feature>
<accession>A0A556VXS6</accession>
<evidence type="ECO:0000256" key="7">
    <source>
        <dbReference type="ARBA" id="ARBA00023125"/>
    </source>
</evidence>
<keyword evidence="10" id="KW-0539">Nucleus</keyword>
<evidence type="ECO:0000256" key="1">
    <source>
        <dbReference type="ARBA" id="ARBA00004123"/>
    </source>
</evidence>
<evidence type="ECO:0000256" key="14">
    <source>
        <dbReference type="ARBA" id="ARBA00067541"/>
    </source>
</evidence>
<evidence type="ECO:0000259" key="18">
    <source>
        <dbReference type="PROSITE" id="PS50157"/>
    </source>
</evidence>
<evidence type="ECO:0000256" key="15">
    <source>
        <dbReference type="ARBA" id="ARBA00077805"/>
    </source>
</evidence>
<evidence type="ECO:0000313" key="20">
    <source>
        <dbReference type="Proteomes" id="UP000319801"/>
    </source>
</evidence>
<evidence type="ECO:0000256" key="11">
    <source>
        <dbReference type="ARBA" id="ARBA00038409"/>
    </source>
</evidence>
<reference evidence="19 20" key="1">
    <citation type="journal article" date="2019" name="Genome Biol. Evol.">
        <title>Whole-Genome Sequencing of the Giant Devil Catfish, Bagarius yarrelli.</title>
        <authorList>
            <person name="Jiang W."/>
            <person name="Lv Y."/>
            <person name="Cheng L."/>
            <person name="Yang K."/>
            <person name="Chao B."/>
            <person name="Wang X."/>
            <person name="Li Y."/>
            <person name="Pan X."/>
            <person name="You X."/>
            <person name="Zhang Y."/>
            <person name="Yang J."/>
            <person name="Li J."/>
            <person name="Zhang X."/>
            <person name="Liu S."/>
            <person name="Sun C."/>
            <person name="Yang J."/>
            <person name="Shi Q."/>
        </authorList>
    </citation>
    <scope>NUCLEOTIDE SEQUENCE [LARGE SCALE GENOMIC DNA]</scope>
    <source>
        <strain evidence="19">JWS20170419001</strain>
        <tissue evidence="19">Muscle</tissue>
    </source>
</reference>
<keyword evidence="5" id="KW-0862">Zinc</keyword>
<dbReference type="FunFam" id="3.30.160.60:FF:000100">
    <property type="entry name" value="Zinc finger 45-like"/>
    <property type="match status" value="1"/>
</dbReference>
<evidence type="ECO:0000256" key="16">
    <source>
        <dbReference type="PROSITE-ProRule" id="PRU00042"/>
    </source>
</evidence>
<comment type="function">
    <text evidence="12">Transcriptional activator essential for osteoblast differentiation. Binds to SP1 and EKLF consensus sequences and to other G/C-rich sequences.</text>
</comment>
<dbReference type="PROSITE" id="PS00028">
    <property type="entry name" value="ZINC_FINGER_C2H2_1"/>
    <property type="match status" value="3"/>
</dbReference>
<evidence type="ECO:0000256" key="12">
    <source>
        <dbReference type="ARBA" id="ARBA00053320"/>
    </source>
</evidence>
<comment type="subcellular location">
    <subcellularLocation>
        <location evidence="1">Nucleus</location>
    </subcellularLocation>
</comment>